<dbReference type="PIRSF" id="PIRSF038984">
    <property type="entry name" value="FAD_binding_protein"/>
    <property type="match status" value="1"/>
</dbReference>
<dbReference type="Gene3D" id="3.30.70.2700">
    <property type="match status" value="1"/>
</dbReference>
<dbReference type="Proteomes" id="UP001199319">
    <property type="component" value="Unassembled WGS sequence"/>
</dbReference>
<feature type="domain" description="FAD-binding" evidence="1">
    <location>
        <begin position="93"/>
        <end position="132"/>
    </location>
</feature>
<dbReference type="AlphaFoldDB" id="A0AAE3DFT1"/>
<dbReference type="InterPro" id="IPR002938">
    <property type="entry name" value="FAD-bd"/>
</dbReference>
<dbReference type="Gene3D" id="3.50.50.60">
    <property type="entry name" value="FAD/NAD(P)-binding domain"/>
    <property type="match status" value="2"/>
</dbReference>
<dbReference type="PRINTS" id="PR00368">
    <property type="entry name" value="FADPNR"/>
</dbReference>
<dbReference type="InterPro" id="IPR036188">
    <property type="entry name" value="FAD/NAD-bd_sf"/>
</dbReference>
<evidence type="ECO:0000313" key="3">
    <source>
        <dbReference type="EMBL" id="MCC2129619.1"/>
    </source>
</evidence>
<evidence type="ECO:0000313" key="4">
    <source>
        <dbReference type="Proteomes" id="UP001199319"/>
    </source>
</evidence>
<dbReference type="PANTHER" id="PTHR42842:SF3">
    <property type="entry name" value="FAD_NAD(P)-BINDING OXIDOREDUCTASE FAMILY PROTEIN"/>
    <property type="match status" value="1"/>
</dbReference>
<dbReference type="GO" id="GO:0071949">
    <property type="term" value="F:FAD binding"/>
    <property type="evidence" value="ECO:0007669"/>
    <property type="project" value="InterPro"/>
</dbReference>
<dbReference type="InterPro" id="IPR049516">
    <property type="entry name" value="FAD-depend_C"/>
</dbReference>
<dbReference type="Pfam" id="PF01494">
    <property type="entry name" value="FAD_binding_3"/>
    <property type="match status" value="1"/>
</dbReference>
<dbReference type="RefSeq" id="WP_302928895.1">
    <property type="nucleotide sequence ID" value="NZ_JAJEPW010000022.1"/>
</dbReference>
<dbReference type="SUPFAM" id="SSF51905">
    <property type="entry name" value="FAD/NAD(P)-binding domain"/>
    <property type="match status" value="1"/>
</dbReference>
<dbReference type="Pfam" id="PF21688">
    <property type="entry name" value="FAD-depend_C"/>
    <property type="match status" value="1"/>
</dbReference>
<name>A0AAE3DFT1_9FIRM</name>
<evidence type="ECO:0000259" key="2">
    <source>
        <dbReference type="Pfam" id="PF21688"/>
    </source>
</evidence>
<organism evidence="3 4">
    <name type="scientific">Brotocaccenecus cirricatena</name>
    <dbReference type="NCBI Taxonomy" id="3064195"/>
    <lineage>
        <taxon>Bacteria</taxon>
        <taxon>Bacillati</taxon>
        <taxon>Bacillota</taxon>
        <taxon>Clostridia</taxon>
        <taxon>Eubacteriales</taxon>
        <taxon>Oscillospiraceae</taxon>
        <taxon>Brotocaccenecus</taxon>
    </lineage>
</organism>
<evidence type="ECO:0000259" key="1">
    <source>
        <dbReference type="Pfam" id="PF01494"/>
    </source>
</evidence>
<comment type="caution">
    <text evidence="3">The sequence shown here is derived from an EMBL/GenBank/DDBJ whole genome shotgun (WGS) entry which is preliminary data.</text>
</comment>
<keyword evidence="4" id="KW-1185">Reference proteome</keyword>
<dbReference type="InterPro" id="IPR028348">
    <property type="entry name" value="FAD-binding_protein"/>
</dbReference>
<sequence>MVRIEGLKLAPGQDEQLLRGKAARLLRVPEGDILSLQVLRRAIDAREELHFVYTAAVTLRQEKAVLRRIRDRRVTPYTPEVYRLPEALAAPETPPVVIGAGPGGLFAALVLARCGLRPIVLERGQDAVTRQRDVTSFWRTGVLDPESNVQFGEGGAGAFSDGKLNTGTRDRRHRWILEQLVSCGAPESILVDAKPHVGTDMLHVTLVNLRRQLLDLGAQVRFGHRVTGLRVRDGALEGLEVTGPEGPYVLPARHAVLALGHSARDTFEMLHQAGVRMEQKPFAVGVRIEHRQSDMDAAQYRRFAGHPCLPAAGYKLSCHPENGRSAFSFCVCPGGQVVAAASEQGRVVTNGMSEYARDRENINGGLLVNVTPADFGSSHPLAGIAFQRRLEEAAFRLGGGGYAAPCQRVEDFLAGRPSTGPGRVIPSYRPGVRWTDLRQCLPEFVWQTMALALPMLDGKVRGYAQGDAVLTAVETRSSSPVRIIRDNSGQCNVRGLYPCGEGAGYAGGILSAAADGMRCAEKIWEVYGK</sequence>
<dbReference type="EMBL" id="JAJEPW010000022">
    <property type="protein sequence ID" value="MCC2129619.1"/>
    <property type="molecule type" value="Genomic_DNA"/>
</dbReference>
<dbReference type="PANTHER" id="PTHR42842">
    <property type="entry name" value="FAD/NAD(P)-BINDING OXIDOREDUCTASE"/>
    <property type="match status" value="1"/>
</dbReference>
<proteinExistence type="predicted"/>
<accession>A0AAE3DFT1</accession>
<feature type="domain" description="FAD-dependent protein C-terminal" evidence="2">
    <location>
        <begin position="281"/>
        <end position="477"/>
    </location>
</feature>
<reference evidence="3" key="1">
    <citation type="submission" date="2021-10" db="EMBL/GenBank/DDBJ databases">
        <title>Anaerobic single-cell dispensing facilitates the cultivation of human gut bacteria.</title>
        <authorList>
            <person name="Afrizal A."/>
        </authorList>
    </citation>
    <scope>NUCLEOTIDE SEQUENCE</scope>
    <source>
        <strain evidence="3">CLA-AA-H272</strain>
    </source>
</reference>
<protein>
    <submittedName>
        <fullName evidence="3">FAD-binding protein</fullName>
    </submittedName>
</protein>
<gene>
    <name evidence="3" type="ORF">LKD37_08840</name>
</gene>